<sequence>MLKKWYAWIVGVSLLIVLSCGALWYWAERYTQSNTIPAHVQLSDWLISGMDISTFEQQLAERVRKLEQRPIVFTFNAAKLPSVRTTLADIGVRYQATALVEQLKQLQQGSLWQRIHKRLYFQEKWSLTFDWKQSIWRKRFTPQWELQAFGAPISATRIITASDTIEYKADIPVYRLDRIQLEQTIRAALPAQWTTTHSIVVEVPLQRYDAPVTLHSLQAEGIERKIMEFSTTFVQEEDGRTHNVKAAAQTINNMILKPGDIFDYDRIIVDTERQHGFKEAPVIFNGKLVPGVGGGICQVSSTLYNAALRSGLHIVERRNHSLPVKYIPIGLDATFSQGYINFKFKNTTGKHLLIRTATEEDRLTIKLFGTMNSNVQYKMETKTIKIMKPDVKYVRNNQLTPGTQELLQPGKNGFQVETYRLKLVDGKEVSRERVSLDTYKPQPSLIAVNNGGTPEREKAEERKPIVEDGLHGPNFDQGR</sequence>
<keyword evidence="3" id="KW-0812">Transmembrane</keyword>
<feature type="transmembrane region" description="Helical" evidence="3">
    <location>
        <begin position="5"/>
        <end position="27"/>
    </location>
</feature>
<feature type="compositionally biased region" description="Basic and acidic residues" evidence="2">
    <location>
        <begin position="454"/>
        <end position="470"/>
    </location>
</feature>
<dbReference type="EMBL" id="JACYTN010000003">
    <property type="protein sequence ID" value="MBD8498279.1"/>
    <property type="molecule type" value="Genomic_DNA"/>
</dbReference>
<keyword evidence="6" id="KW-1185">Reference proteome</keyword>
<keyword evidence="3" id="KW-0472">Membrane</keyword>
<gene>
    <name evidence="5" type="ORF">IFO66_08140</name>
</gene>
<evidence type="ECO:0000256" key="1">
    <source>
        <dbReference type="ARBA" id="ARBA00022729"/>
    </source>
</evidence>
<proteinExistence type="predicted"/>
<dbReference type="PANTHER" id="PTHR35788:SF1">
    <property type="entry name" value="EXPORTED PROTEIN"/>
    <property type="match status" value="1"/>
</dbReference>
<dbReference type="PANTHER" id="PTHR35788">
    <property type="entry name" value="EXPORTED PROTEIN-RELATED"/>
    <property type="match status" value="1"/>
</dbReference>
<keyword evidence="3" id="KW-1133">Transmembrane helix</keyword>
<protein>
    <submittedName>
        <fullName evidence="5">VanW family protein</fullName>
    </submittedName>
</protein>
<dbReference type="Pfam" id="PF04294">
    <property type="entry name" value="VanW"/>
    <property type="match status" value="1"/>
</dbReference>
<evidence type="ECO:0000256" key="2">
    <source>
        <dbReference type="SAM" id="MobiDB-lite"/>
    </source>
</evidence>
<dbReference type="Pfam" id="PF07501">
    <property type="entry name" value="G5"/>
    <property type="match status" value="1"/>
</dbReference>
<accession>A0ABR9AVX3</accession>
<dbReference type="Gene3D" id="2.20.230.10">
    <property type="entry name" value="Resuscitation-promoting factor rpfb"/>
    <property type="match status" value="1"/>
</dbReference>
<dbReference type="PROSITE" id="PS51109">
    <property type="entry name" value="G5"/>
    <property type="match status" value="1"/>
</dbReference>
<dbReference type="InterPro" id="IPR007391">
    <property type="entry name" value="Vancomycin_resist_VanW"/>
</dbReference>
<feature type="domain" description="G5" evidence="4">
    <location>
        <begin position="372"/>
        <end position="452"/>
    </location>
</feature>
<dbReference type="InterPro" id="IPR052913">
    <property type="entry name" value="Glycopeptide_resist_protein"/>
</dbReference>
<keyword evidence="1" id="KW-0732">Signal</keyword>
<reference evidence="5 6" key="1">
    <citation type="submission" date="2020-09" db="EMBL/GenBank/DDBJ databases">
        <title>Paenibacillus sp. CAU 1523 isolated from sand of Haeundae Beach.</title>
        <authorList>
            <person name="Kim W."/>
        </authorList>
    </citation>
    <scope>NUCLEOTIDE SEQUENCE [LARGE SCALE GENOMIC DNA]</scope>
    <source>
        <strain evidence="5 6">CAU 1523</strain>
    </source>
</reference>
<dbReference type="Proteomes" id="UP000634529">
    <property type="component" value="Unassembled WGS sequence"/>
</dbReference>
<organism evidence="5 6">
    <name type="scientific">Paenibacillus arenosi</name>
    <dbReference type="NCBI Taxonomy" id="2774142"/>
    <lineage>
        <taxon>Bacteria</taxon>
        <taxon>Bacillati</taxon>
        <taxon>Bacillota</taxon>
        <taxon>Bacilli</taxon>
        <taxon>Bacillales</taxon>
        <taxon>Paenibacillaceae</taxon>
        <taxon>Paenibacillus</taxon>
    </lineage>
</organism>
<evidence type="ECO:0000256" key="3">
    <source>
        <dbReference type="SAM" id="Phobius"/>
    </source>
</evidence>
<name>A0ABR9AVX3_9BACL</name>
<dbReference type="RefSeq" id="WP_192024632.1">
    <property type="nucleotide sequence ID" value="NZ_JACYTN010000003.1"/>
</dbReference>
<evidence type="ECO:0000313" key="6">
    <source>
        <dbReference type="Proteomes" id="UP000634529"/>
    </source>
</evidence>
<evidence type="ECO:0000259" key="4">
    <source>
        <dbReference type="PROSITE" id="PS51109"/>
    </source>
</evidence>
<dbReference type="InterPro" id="IPR011098">
    <property type="entry name" value="G5_dom"/>
</dbReference>
<evidence type="ECO:0000313" key="5">
    <source>
        <dbReference type="EMBL" id="MBD8498279.1"/>
    </source>
</evidence>
<dbReference type="PROSITE" id="PS51257">
    <property type="entry name" value="PROKAR_LIPOPROTEIN"/>
    <property type="match status" value="1"/>
</dbReference>
<feature type="region of interest" description="Disordered" evidence="2">
    <location>
        <begin position="442"/>
        <end position="479"/>
    </location>
</feature>
<dbReference type="SMART" id="SM01208">
    <property type="entry name" value="G5"/>
    <property type="match status" value="1"/>
</dbReference>
<comment type="caution">
    <text evidence="5">The sequence shown here is derived from an EMBL/GenBank/DDBJ whole genome shotgun (WGS) entry which is preliminary data.</text>
</comment>